<accession>A0A412Z488</accession>
<feature type="region of interest" description="Disordered" evidence="1">
    <location>
        <begin position="36"/>
        <end position="223"/>
    </location>
</feature>
<feature type="compositionally biased region" description="Acidic residues" evidence="1">
    <location>
        <begin position="132"/>
        <end position="150"/>
    </location>
</feature>
<gene>
    <name evidence="3" type="ORF">DWW02_15750</name>
</gene>
<reference evidence="3 4" key="1">
    <citation type="submission" date="2018-08" db="EMBL/GenBank/DDBJ databases">
        <title>A genome reference for cultivated species of the human gut microbiota.</title>
        <authorList>
            <person name="Zou Y."/>
            <person name="Xue W."/>
            <person name="Luo G."/>
        </authorList>
    </citation>
    <scope>NUCLEOTIDE SEQUENCE [LARGE SCALE GENOMIC DNA]</scope>
    <source>
        <strain evidence="3 4">AF14-18</strain>
    </source>
</reference>
<evidence type="ECO:0000313" key="4">
    <source>
        <dbReference type="Proteomes" id="UP000284543"/>
    </source>
</evidence>
<keyword evidence="2" id="KW-0812">Transmembrane</keyword>
<dbReference type="EMBL" id="QRZM01000006">
    <property type="protein sequence ID" value="RGV74792.1"/>
    <property type="molecule type" value="Genomic_DNA"/>
</dbReference>
<feature type="transmembrane region" description="Helical" evidence="2">
    <location>
        <begin position="841"/>
        <end position="859"/>
    </location>
</feature>
<organism evidence="3 4">
    <name type="scientific">Enterocloster bolteae</name>
    <dbReference type="NCBI Taxonomy" id="208479"/>
    <lineage>
        <taxon>Bacteria</taxon>
        <taxon>Bacillati</taxon>
        <taxon>Bacillota</taxon>
        <taxon>Clostridia</taxon>
        <taxon>Lachnospirales</taxon>
        <taxon>Lachnospiraceae</taxon>
        <taxon>Enterocloster</taxon>
    </lineage>
</organism>
<sequence>MRRTYYRIVLTVVLAGFLAGKTVIFPAYGMVSDGDMSELSTGEDGKEDASLSPDGEGSREEAPENSHGENGEGETPPSPDGEDGEGEALPSPDGENGEGETPPSLDGEDGEGEAPPSPDEENGKGETPPSLDGEDGEEETPPSPDEENGEGETPSSPDGEDGEGETPSSPDGENGEGETPPSPDEENGKGETPPSPDREDIEGENPEHPDSGQTGHNQEELENPGDIRQPEIQLQMIEIPLDEEVQCGTVEELLTLLETGEEICLTGDILVAGSADLNIAPEDEAVVNMNGYSIVVSDKGNLFVDGPIRFQGAAGDKALFQISGKTTFKNGAGVWAEGDGAVAVEISETKNGKYALQTDNAYIGVSGDNSIALKWTGKGDCSLQYAHIEAEGENSVGIEADTPVELKLCLVEAEGSSVVTDKVLIVDTSQVTPLPEQSEVITREIYLDGRLDENGVSVEAGTDCQGLYDKLAPSASYVFCDPTGERKMWTRDFTLNWKDLPEELSEPGVYRAMVEAEGYPDWFFIEIPEIEIEIYVVDPKTVHIEEIFRMEDMAVLYFLNPVEDAQRIELFCSADGGDTWQDAASMPGCSVQIDPLTITVEGLEFNHTYRFCVAVTGGSMEGLSSVKSFGYYENDSDRFGHGDRDGDDRDDQGDLPPWNSAPPPGDEFGGSGDPDSDGRGTAEADGTSGTSDGDGTLSLEPSAVKCAGIPEPCTADRIGTQRLSTTAAADTQEPSAAAGSDPNGPLAADKIGRQEPSIEDGMAARDASGAGAGDRPGTSGSALGEDGRAYGGGEAEDSFHEDGLRTGNLLEENATENREEPAGEGTDADSGRLQRDNTSGFIFRTVLGAAAGIAVLSWYKRRSRRKP</sequence>
<feature type="region of interest" description="Disordered" evidence="1">
    <location>
        <begin position="637"/>
        <end position="835"/>
    </location>
</feature>
<dbReference type="AlphaFoldDB" id="A0A412Z488"/>
<evidence type="ECO:0000256" key="2">
    <source>
        <dbReference type="SAM" id="Phobius"/>
    </source>
</evidence>
<feature type="compositionally biased region" description="Basic and acidic residues" evidence="1">
    <location>
        <begin position="637"/>
        <end position="647"/>
    </location>
</feature>
<evidence type="ECO:0000256" key="1">
    <source>
        <dbReference type="SAM" id="MobiDB-lite"/>
    </source>
</evidence>
<proteinExistence type="predicted"/>
<dbReference type="RefSeq" id="WP_118018905.1">
    <property type="nucleotide sequence ID" value="NZ_CAUHGS010000014.1"/>
</dbReference>
<keyword evidence="2" id="KW-1133">Transmembrane helix</keyword>
<feature type="compositionally biased region" description="Low complexity" evidence="1">
    <location>
        <begin position="685"/>
        <end position="699"/>
    </location>
</feature>
<feature type="compositionally biased region" description="Low complexity" evidence="1">
    <location>
        <begin position="760"/>
        <end position="777"/>
    </location>
</feature>
<protein>
    <submittedName>
        <fullName evidence="3">Uncharacterized protein</fullName>
    </submittedName>
</protein>
<comment type="caution">
    <text evidence="3">The sequence shown here is derived from an EMBL/GenBank/DDBJ whole genome shotgun (WGS) entry which is preliminary data.</text>
</comment>
<feature type="compositionally biased region" description="Basic and acidic residues" evidence="1">
    <location>
        <begin position="56"/>
        <end position="70"/>
    </location>
</feature>
<name>A0A412Z488_9FIRM</name>
<feature type="compositionally biased region" description="Polar residues" evidence="1">
    <location>
        <begin position="721"/>
        <end position="734"/>
    </location>
</feature>
<keyword evidence="2" id="KW-0472">Membrane</keyword>
<dbReference type="Proteomes" id="UP000284543">
    <property type="component" value="Unassembled WGS sequence"/>
</dbReference>
<evidence type="ECO:0000313" key="3">
    <source>
        <dbReference type="EMBL" id="RGV74792.1"/>
    </source>
</evidence>